<evidence type="ECO:0000313" key="2">
    <source>
        <dbReference type="EMBL" id="GHE84324.1"/>
    </source>
</evidence>
<dbReference type="Gene3D" id="3.40.190.10">
    <property type="entry name" value="Periplasmic binding protein-like II"/>
    <property type="match status" value="2"/>
</dbReference>
<dbReference type="SUPFAM" id="SSF53850">
    <property type="entry name" value="Periplasmic binding protein-like II"/>
    <property type="match status" value="1"/>
</dbReference>
<gene>
    <name evidence="2" type="ORF">GCM10011501_11250</name>
</gene>
<dbReference type="RefSeq" id="WP_189377202.1">
    <property type="nucleotide sequence ID" value="NZ_BNAH01000004.1"/>
</dbReference>
<organism evidence="2 3">
    <name type="scientific">Thalassotalea profundi</name>
    <dbReference type="NCBI Taxonomy" id="2036687"/>
    <lineage>
        <taxon>Bacteria</taxon>
        <taxon>Pseudomonadati</taxon>
        <taxon>Pseudomonadota</taxon>
        <taxon>Gammaproteobacteria</taxon>
        <taxon>Alteromonadales</taxon>
        <taxon>Colwelliaceae</taxon>
        <taxon>Thalassotalea</taxon>
    </lineage>
</organism>
<accession>A0ABQ3IK80</accession>
<name>A0ABQ3IK80_9GAMM</name>
<evidence type="ECO:0000256" key="1">
    <source>
        <dbReference type="SAM" id="SignalP"/>
    </source>
</evidence>
<evidence type="ECO:0000313" key="3">
    <source>
        <dbReference type="Proteomes" id="UP000626370"/>
    </source>
</evidence>
<protein>
    <recommendedName>
        <fullName evidence="4">Solute-binding protein family 3/N-terminal domain-containing protein</fullName>
    </recommendedName>
</protein>
<comment type="caution">
    <text evidence="2">The sequence shown here is derived from an EMBL/GenBank/DDBJ whole genome shotgun (WGS) entry which is preliminary data.</text>
</comment>
<keyword evidence="1" id="KW-0732">Signal</keyword>
<reference evidence="3" key="1">
    <citation type="journal article" date="2019" name="Int. J. Syst. Evol. Microbiol.">
        <title>The Global Catalogue of Microorganisms (GCM) 10K type strain sequencing project: providing services to taxonomists for standard genome sequencing and annotation.</title>
        <authorList>
            <consortium name="The Broad Institute Genomics Platform"/>
            <consortium name="The Broad Institute Genome Sequencing Center for Infectious Disease"/>
            <person name="Wu L."/>
            <person name="Ma J."/>
        </authorList>
    </citation>
    <scope>NUCLEOTIDE SEQUENCE [LARGE SCALE GENOMIC DNA]</scope>
    <source>
        <strain evidence="3">CGMCC 1.15922</strain>
    </source>
</reference>
<feature type="signal peptide" evidence="1">
    <location>
        <begin position="1"/>
        <end position="23"/>
    </location>
</feature>
<feature type="chain" id="PRO_5046417367" description="Solute-binding protein family 3/N-terminal domain-containing protein" evidence="1">
    <location>
        <begin position="24"/>
        <end position="249"/>
    </location>
</feature>
<sequence length="249" mass="29165">MYIASLKILLLVLSLLCSKAIHAKENVEFYIYIDKPPFIINKEKEIGLSYDFFNALNEYSDKFNYVLKYVPKLRAITFSKSQSGVLWTTPFWVGDENLVKFDWISNLMSDRELYITNDSELTYEGIESLYGKELVGVRGFTYFNLEAAFNDKKITRVDVHNETIIPLMLLNNRADVGVIGLHAYNYLKNTMPEVKNKLYILEGYQKEFFRSILIDKSKPELKVDIENWFKSEEGKAKWLEIKAKWLVNF</sequence>
<proteinExistence type="predicted"/>
<dbReference type="EMBL" id="BNAH01000004">
    <property type="protein sequence ID" value="GHE84324.1"/>
    <property type="molecule type" value="Genomic_DNA"/>
</dbReference>
<keyword evidence="3" id="KW-1185">Reference proteome</keyword>
<evidence type="ECO:0008006" key="4">
    <source>
        <dbReference type="Google" id="ProtNLM"/>
    </source>
</evidence>
<dbReference type="Proteomes" id="UP000626370">
    <property type="component" value="Unassembled WGS sequence"/>
</dbReference>